<gene>
    <name evidence="1" type="ORF">K8U84_03505</name>
</gene>
<reference evidence="1" key="2">
    <citation type="submission" date="2021-09" db="EMBL/GenBank/DDBJ databases">
        <authorList>
            <person name="Gilroy R."/>
        </authorList>
    </citation>
    <scope>NUCLEOTIDE SEQUENCE</scope>
    <source>
        <strain evidence="1">CHK175-13533</strain>
    </source>
</reference>
<accession>A0A9D3AAM5</accession>
<dbReference type="GO" id="GO:0016787">
    <property type="term" value="F:hydrolase activity"/>
    <property type="evidence" value="ECO:0007669"/>
    <property type="project" value="UniProtKB-KW"/>
</dbReference>
<dbReference type="InterPro" id="IPR029058">
    <property type="entry name" value="AB_hydrolase_fold"/>
</dbReference>
<dbReference type="PANTHER" id="PTHR42103">
    <property type="entry name" value="ALPHA/BETA-HYDROLASES SUPERFAMILY PROTEIN"/>
    <property type="match status" value="1"/>
</dbReference>
<dbReference type="Proteomes" id="UP000700248">
    <property type="component" value="Unassembled WGS sequence"/>
</dbReference>
<protein>
    <submittedName>
        <fullName evidence="1">Alpha/beta hydrolase</fullName>
    </submittedName>
</protein>
<dbReference type="PANTHER" id="PTHR42103:SF2">
    <property type="entry name" value="AB HYDROLASE-1 DOMAIN-CONTAINING PROTEIN"/>
    <property type="match status" value="1"/>
</dbReference>
<dbReference type="EMBL" id="DYTQ01000046">
    <property type="protein sequence ID" value="HJH23600.1"/>
    <property type="molecule type" value="Genomic_DNA"/>
</dbReference>
<reference evidence="1" key="1">
    <citation type="journal article" date="2021" name="PeerJ">
        <title>Extensive microbial diversity within the chicken gut microbiome revealed by metagenomics and culture.</title>
        <authorList>
            <person name="Gilroy R."/>
            <person name="Ravi A."/>
            <person name="Getino M."/>
            <person name="Pursley I."/>
            <person name="Horton D.L."/>
            <person name="Alikhan N.F."/>
            <person name="Baker D."/>
            <person name="Gharbi K."/>
            <person name="Hall N."/>
            <person name="Watson M."/>
            <person name="Adriaenssens E.M."/>
            <person name="Foster-Nyarko E."/>
            <person name="Jarju S."/>
            <person name="Secka A."/>
            <person name="Antonio M."/>
            <person name="Oren A."/>
            <person name="Chaudhuri R.R."/>
            <person name="La Ragione R."/>
            <person name="Hildebrand F."/>
            <person name="Pallen M.J."/>
        </authorList>
    </citation>
    <scope>NUCLEOTIDE SEQUENCE</scope>
    <source>
        <strain evidence="1">CHK175-13533</strain>
    </source>
</reference>
<dbReference type="AlphaFoldDB" id="A0A9D3AAM5"/>
<proteinExistence type="predicted"/>
<dbReference type="SUPFAM" id="SSF53474">
    <property type="entry name" value="alpha/beta-Hydrolases"/>
    <property type="match status" value="1"/>
</dbReference>
<comment type="caution">
    <text evidence="1">The sequence shown here is derived from an EMBL/GenBank/DDBJ whole genome shotgun (WGS) entry which is preliminary data.</text>
</comment>
<dbReference type="RefSeq" id="WP_276830285.1">
    <property type="nucleotide sequence ID" value="NZ_DYTQ01000046.1"/>
</dbReference>
<name>A0A9D3AAM5_9BURK</name>
<sequence>MERMQTIQFEGKAGRIDCAMDWPETHQPIRGWVLLLHPHPLHGGARNNKVITTMSRAATTQGLVVVRPDFRGVGASEGTFDHGHGETLDMYELVVQFQAQFPDIARHPFLLGGFSFGTSVAAQLYTLLKQTGLAIPLHLVLAGCAVKRFLFVDALEVPAHTYLVHGADDEVVPVDEAMEFAQTHDLAVTVIPAAGHFFHGKLILLRELVAAQWQLGLMRAES</sequence>
<dbReference type="Gene3D" id="3.40.50.1820">
    <property type="entry name" value="alpha/beta hydrolase"/>
    <property type="match status" value="1"/>
</dbReference>
<keyword evidence="1" id="KW-0378">Hydrolase</keyword>
<organism evidence="1 2">
    <name type="scientific">Paenalcaligenes hominis</name>
    <dbReference type="NCBI Taxonomy" id="643674"/>
    <lineage>
        <taxon>Bacteria</taxon>
        <taxon>Pseudomonadati</taxon>
        <taxon>Pseudomonadota</taxon>
        <taxon>Betaproteobacteria</taxon>
        <taxon>Burkholderiales</taxon>
        <taxon>Alcaligenaceae</taxon>
        <taxon>Paenalcaligenes</taxon>
    </lineage>
</organism>
<evidence type="ECO:0000313" key="1">
    <source>
        <dbReference type="EMBL" id="HJH23600.1"/>
    </source>
</evidence>
<evidence type="ECO:0000313" key="2">
    <source>
        <dbReference type="Proteomes" id="UP000700248"/>
    </source>
</evidence>